<dbReference type="Proteomes" id="UP000814140">
    <property type="component" value="Unassembled WGS sequence"/>
</dbReference>
<keyword evidence="2" id="KW-1185">Reference proteome</keyword>
<proteinExistence type="predicted"/>
<gene>
    <name evidence="1" type="ORF">BV25DRAFT_1839226</name>
</gene>
<reference evidence="1" key="1">
    <citation type="submission" date="2021-03" db="EMBL/GenBank/DDBJ databases">
        <authorList>
            <consortium name="DOE Joint Genome Institute"/>
            <person name="Ahrendt S."/>
            <person name="Looney B.P."/>
            <person name="Miyauchi S."/>
            <person name="Morin E."/>
            <person name="Drula E."/>
            <person name="Courty P.E."/>
            <person name="Chicoki N."/>
            <person name="Fauchery L."/>
            <person name="Kohler A."/>
            <person name="Kuo A."/>
            <person name="Labutti K."/>
            <person name="Pangilinan J."/>
            <person name="Lipzen A."/>
            <person name="Riley R."/>
            <person name="Andreopoulos W."/>
            <person name="He G."/>
            <person name="Johnson J."/>
            <person name="Barry K.W."/>
            <person name="Grigoriev I.V."/>
            <person name="Nagy L."/>
            <person name="Hibbett D."/>
            <person name="Henrissat B."/>
            <person name="Matheny P.B."/>
            <person name="Labbe J."/>
            <person name="Martin F."/>
        </authorList>
    </citation>
    <scope>NUCLEOTIDE SEQUENCE</scope>
    <source>
        <strain evidence="1">HHB10654</strain>
    </source>
</reference>
<sequence length="343" mass="37668">MYYGKAPESSLEGGNLVRIRPATGSGGGGQVAIFMQGYLEGRSSRVSGMEATVALVDSSLLKGQDRLCWFKTTGGNLPGTLLVVTQAHKGSFAGDRDWWCKVNVRRMCRQWGWSSTRGTVAWVRLLTRFLEDDGVADGEDEDQPMARAPSKLGAALVLREKPPGTKVPGNNPARDLSARQKSPQNFRTLLKFSPKLAMTFKRVKSNDGAIYLFTSVTNRDNLVTALQSRSSELGCEHKLSDGTIHLHTTRNGCPHPHMMSKGVLEAVRRLQPPRSPHHVMSFFSGRNVQSSRNRPREPHASVVLSTGWHCRTSGYLPGNTTAAPAHMAKSLRTMYNEIVLLGD</sequence>
<organism evidence="1 2">
    <name type="scientific">Artomyces pyxidatus</name>
    <dbReference type="NCBI Taxonomy" id="48021"/>
    <lineage>
        <taxon>Eukaryota</taxon>
        <taxon>Fungi</taxon>
        <taxon>Dikarya</taxon>
        <taxon>Basidiomycota</taxon>
        <taxon>Agaricomycotina</taxon>
        <taxon>Agaricomycetes</taxon>
        <taxon>Russulales</taxon>
        <taxon>Auriscalpiaceae</taxon>
        <taxon>Artomyces</taxon>
    </lineage>
</organism>
<reference evidence="1" key="2">
    <citation type="journal article" date="2022" name="New Phytol.">
        <title>Evolutionary transition to the ectomycorrhizal habit in the genomes of a hyperdiverse lineage of mushroom-forming fungi.</title>
        <authorList>
            <person name="Looney B."/>
            <person name="Miyauchi S."/>
            <person name="Morin E."/>
            <person name="Drula E."/>
            <person name="Courty P.E."/>
            <person name="Kohler A."/>
            <person name="Kuo A."/>
            <person name="LaButti K."/>
            <person name="Pangilinan J."/>
            <person name="Lipzen A."/>
            <person name="Riley R."/>
            <person name="Andreopoulos W."/>
            <person name="He G."/>
            <person name="Johnson J."/>
            <person name="Nolan M."/>
            <person name="Tritt A."/>
            <person name="Barry K.W."/>
            <person name="Grigoriev I.V."/>
            <person name="Nagy L.G."/>
            <person name="Hibbett D."/>
            <person name="Henrissat B."/>
            <person name="Matheny P.B."/>
            <person name="Labbe J."/>
            <person name="Martin F.M."/>
        </authorList>
    </citation>
    <scope>NUCLEOTIDE SEQUENCE</scope>
    <source>
        <strain evidence="1">HHB10654</strain>
    </source>
</reference>
<protein>
    <submittedName>
        <fullName evidence="1">Uncharacterized protein</fullName>
    </submittedName>
</protein>
<comment type="caution">
    <text evidence="1">The sequence shown here is derived from an EMBL/GenBank/DDBJ whole genome shotgun (WGS) entry which is preliminary data.</text>
</comment>
<accession>A0ACB8SY98</accession>
<name>A0ACB8SY98_9AGAM</name>
<evidence type="ECO:0000313" key="1">
    <source>
        <dbReference type="EMBL" id="KAI0061192.1"/>
    </source>
</evidence>
<evidence type="ECO:0000313" key="2">
    <source>
        <dbReference type="Proteomes" id="UP000814140"/>
    </source>
</evidence>
<dbReference type="EMBL" id="MU277214">
    <property type="protein sequence ID" value="KAI0061192.1"/>
    <property type="molecule type" value="Genomic_DNA"/>
</dbReference>